<feature type="transmembrane region" description="Helical" evidence="1">
    <location>
        <begin position="7"/>
        <end position="31"/>
    </location>
</feature>
<feature type="transmembrane region" description="Helical" evidence="1">
    <location>
        <begin position="117"/>
        <end position="136"/>
    </location>
</feature>
<comment type="caution">
    <text evidence="2">The sequence shown here is derived from an EMBL/GenBank/DDBJ whole genome shotgun (WGS) entry which is preliminary data.</text>
</comment>
<gene>
    <name evidence="2" type="ORF">IOD40_09335</name>
</gene>
<evidence type="ECO:0000256" key="1">
    <source>
        <dbReference type="SAM" id="Phobius"/>
    </source>
</evidence>
<organism evidence="2 3">
    <name type="scientific">Aquamicrobium zhengzhouense</name>
    <dbReference type="NCBI Taxonomy" id="2781738"/>
    <lineage>
        <taxon>Bacteria</taxon>
        <taxon>Pseudomonadati</taxon>
        <taxon>Pseudomonadota</taxon>
        <taxon>Alphaproteobacteria</taxon>
        <taxon>Hyphomicrobiales</taxon>
        <taxon>Phyllobacteriaceae</taxon>
        <taxon>Aquamicrobium</taxon>
    </lineage>
</organism>
<evidence type="ECO:0000313" key="3">
    <source>
        <dbReference type="Proteomes" id="UP000601789"/>
    </source>
</evidence>
<reference evidence="2 3" key="1">
    <citation type="submission" date="2020-10" db="EMBL/GenBank/DDBJ databases">
        <title>Aquamicrobium zhengzhouensis sp. nov., a exopolysaccharide producing bacterium isolated from farmland soil.</title>
        <authorList>
            <person name="Wang X."/>
        </authorList>
    </citation>
    <scope>NUCLEOTIDE SEQUENCE [LARGE SCALE GENOMIC DNA]</scope>
    <source>
        <strain evidence="3">cd-1</strain>
    </source>
</reference>
<protein>
    <submittedName>
        <fullName evidence="2">Uncharacterized protein</fullName>
    </submittedName>
</protein>
<keyword evidence="1" id="KW-1133">Transmembrane helix</keyword>
<keyword evidence="1" id="KW-0472">Membrane</keyword>
<name>A0ABS0SDS3_9HYPH</name>
<sequence>MNEVFSFILRLAVILLGYFAATLGASAFIHLLLVGLFEMTHDEVAFISGGFYVSIPLAAIFIGYLSFFPALACIAAAEFLGRRDWLFYALGGGLVGVATALLRDVGIDRDLGLSEPAVILGCCAAGMAGGLCYWLFAGRSARIAKSA</sequence>
<feature type="transmembrane region" description="Helical" evidence="1">
    <location>
        <begin position="85"/>
        <end position="102"/>
    </location>
</feature>
<dbReference type="RefSeq" id="WP_198476278.1">
    <property type="nucleotide sequence ID" value="NZ_JADGMQ010000005.1"/>
</dbReference>
<dbReference type="Proteomes" id="UP000601789">
    <property type="component" value="Unassembled WGS sequence"/>
</dbReference>
<evidence type="ECO:0000313" key="2">
    <source>
        <dbReference type="EMBL" id="MBI1620861.1"/>
    </source>
</evidence>
<keyword evidence="3" id="KW-1185">Reference proteome</keyword>
<proteinExistence type="predicted"/>
<feature type="transmembrane region" description="Helical" evidence="1">
    <location>
        <begin position="51"/>
        <end position="73"/>
    </location>
</feature>
<dbReference type="EMBL" id="JADGMQ010000005">
    <property type="protein sequence ID" value="MBI1620861.1"/>
    <property type="molecule type" value="Genomic_DNA"/>
</dbReference>
<keyword evidence="1" id="KW-0812">Transmembrane</keyword>
<accession>A0ABS0SDS3</accession>